<accession>A0ABR5K7Y8</accession>
<reference evidence="2 3" key="1">
    <citation type="submission" date="2015-09" db="EMBL/GenBank/DDBJ databases">
        <title>Draft genome sequence and assembly of Photorhabdus sp. VMG, a bacterial symbiont associated with Heterorhabditis zealandica.</title>
        <authorList>
            <person name="Naidoo S."/>
            <person name="Featherston J."/>
            <person name="Mothupi B."/>
            <person name="Gray V.M."/>
        </authorList>
    </citation>
    <scope>NUCLEOTIDE SEQUENCE [LARGE SCALE GENOMIC DNA]</scope>
    <source>
        <strain evidence="2 3">VMG</strain>
    </source>
</reference>
<keyword evidence="3" id="KW-1185">Reference proteome</keyword>
<feature type="transmembrane region" description="Helical" evidence="1">
    <location>
        <begin position="12"/>
        <end position="32"/>
    </location>
</feature>
<dbReference type="Proteomes" id="UP000037727">
    <property type="component" value="Unassembled WGS sequence"/>
</dbReference>
<evidence type="ECO:0000313" key="3">
    <source>
        <dbReference type="Proteomes" id="UP000037727"/>
    </source>
</evidence>
<protein>
    <submittedName>
        <fullName evidence="2">Uncharacterized protein</fullName>
    </submittedName>
</protein>
<keyword evidence="1" id="KW-0472">Membrane</keyword>
<name>A0ABR5K7Y8_9GAMM</name>
<keyword evidence="1" id="KW-0812">Transmembrane</keyword>
<proteinExistence type="predicted"/>
<keyword evidence="1" id="KW-1133">Transmembrane helix</keyword>
<evidence type="ECO:0000256" key="1">
    <source>
        <dbReference type="SAM" id="Phobius"/>
    </source>
</evidence>
<gene>
    <name evidence="2" type="ORF">AM629_19180</name>
</gene>
<sequence length="66" mass="7779">MKDEGYKYWEGLLPTILYQVISIYQLITNGFISKSTIKQNKPDMQYLGNFQGTKIEGYNFLLYLVF</sequence>
<evidence type="ECO:0000313" key="2">
    <source>
        <dbReference type="EMBL" id="KOY60477.1"/>
    </source>
</evidence>
<dbReference type="EMBL" id="LJCS01000084">
    <property type="protein sequence ID" value="KOY60477.1"/>
    <property type="molecule type" value="Genomic_DNA"/>
</dbReference>
<organism evidence="2 3">
    <name type="scientific">Photorhabdus heterorhabditis</name>
    <dbReference type="NCBI Taxonomy" id="880156"/>
    <lineage>
        <taxon>Bacteria</taxon>
        <taxon>Pseudomonadati</taxon>
        <taxon>Pseudomonadota</taxon>
        <taxon>Gammaproteobacteria</taxon>
        <taxon>Enterobacterales</taxon>
        <taxon>Morganellaceae</taxon>
        <taxon>Photorhabdus</taxon>
    </lineage>
</organism>
<comment type="caution">
    <text evidence="2">The sequence shown here is derived from an EMBL/GenBank/DDBJ whole genome shotgun (WGS) entry which is preliminary data.</text>
</comment>